<evidence type="ECO:0000313" key="2">
    <source>
        <dbReference type="EMBL" id="KAF0468707.1"/>
    </source>
</evidence>
<dbReference type="AlphaFoldDB" id="A0A8H4AB09"/>
<evidence type="ECO:0000256" key="1">
    <source>
        <dbReference type="SAM" id="Phobius"/>
    </source>
</evidence>
<accession>A0A8H4AB09</accession>
<feature type="transmembrane region" description="Helical" evidence="1">
    <location>
        <begin position="453"/>
        <end position="473"/>
    </location>
</feature>
<name>A0A8H4AB09_GIGMA</name>
<dbReference type="EMBL" id="WTPW01000938">
    <property type="protein sequence ID" value="KAF0468707.1"/>
    <property type="molecule type" value="Genomic_DNA"/>
</dbReference>
<proteinExistence type="predicted"/>
<sequence>MLTEIENCVEYPSVRKVFSPALKNDKTPKKLPDKFRLFGLVIFSIIYLLLFEINAQDGQNISQNKTHTFQGIVDLADSGSKNFSSLEIPETDEMCDYRANIRNLGVIMEKSDIIVKNGKKISQVLFGLDKEIQKAGDALEEFRHQAKNFYFSLASEMKAIMEEIEKPQHGIFNIIFKYLIKSNNHMSNREVEFIHERLEVLEKQIPVFIEKLYQLLSAIDSVHNSADNTQGYLIDGEREALRALKQHWLGNIADSTVQKSAEDELIRVRIIIKILRKMAPNLIKFETFLKEYRRNILDVAKEVLNPPTKPTAENMKYFKKAIADLEEQHAQFSSAKKTFISMDARYLEENQALEEQHTKFSSEEYKPVDDMTNDQNYNCSMLYEYLKWVYVFLNDAQTVYIIFKLVFTDVSLKGLYVYLEDVSSKGYVGNLYLIPYLLLFLALCINILSGKSFLGLFLLLCISMSLISMANSMN</sequence>
<keyword evidence="1" id="KW-0812">Transmembrane</keyword>
<dbReference type="Proteomes" id="UP000439903">
    <property type="component" value="Unassembled WGS sequence"/>
</dbReference>
<reference evidence="2 3" key="1">
    <citation type="journal article" date="2019" name="Environ. Microbiol.">
        <title>At the nexus of three kingdoms: the genome of the mycorrhizal fungus Gigaspora margarita provides insights into plant, endobacterial and fungal interactions.</title>
        <authorList>
            <person name="Venice F."/>
            <person name="Ghignone S."/>
            <person name="Salvioli di Fossalunga A."/>
            <person name="Amselem J."/>
            <person name="Novero M."/>
            <person name="Xianan X."/>
            <person name="Sedzielewska Toro K."/>
            <person name="Morin E."/>
            <person name="Lipzen A."/>
            <person name="Grigoriev I.V."/>
            <person name="Henrissat B."/>
            <person name="Martin F.M."/>
            <person name="Bonfante P."/>
        </authorList>
    </citation>
    <scope>NUCLEOTIDE SEQUENCE [LARGE SCALE GENOMIC DNA]</scope>
    <source>
        <strain evidence="2 3">BEG34</strain>
    </source>
</reference>
<protein>
    <submittedName>
        <fullName evidence="2">Uncharacterized protein</fullName>
    </submittedName>
</protein>
<evidence type="ECO:0000313" key="3">
    <source>
        <dbReference type="Proteomes" id="UP000439903"/>
    </source>
</evidence>
<organism evidence="2 3">
    <name type="scientific">Gigaspora margarita</name>
    <dbReference type="NCBI Taxonomy" id="4874"/>
    <lineage>
        <taxon>Eukaryota</taxon>
        <taxon>Fungi</taxon>
        <taxon>Fungi incertae sedis</taxon>
        <taxon>Mucoromycota</taxon>
        <taxon>Glomeromycotina</taxon>
        <taxon>Glomeromycetes</taxon>
        <taxon>Diversisporales</taxon>
        <taxon>Gigasporaceae</taxon>
        <taxon>Gigaspora</taxon>
    </lineage>
</organism>
<feature type="transmembrane region" description="Helical" evidence="1">
    <location>
        <begin position="388"/>
        <end position="407"/>
    </location>
</feature>
<comment type="caution">
    <text evidence="2">The sequence shown here is derived from an EMBL/GenBank/DDBJ whole genome shotgun (WGS) entry which is preliminary data.</text>
</comment>
<keyword evidence="1" id="KW-1133">Transmembrane helix</keyword>
<gene>
    <name evidence="2" type="ORF">F8M41_025778</name>
</gene>
<feature type="transmembrane region" description="Helical" evidence="1">
    <location>
        <begin position="35"/>
        <end position="55"/>
    </location>
</feature>
<keyword evidence="1" id="KW-0472">Membrane</keyword>
<keyword evidence="3" id="KW-1185">Reference proteome</keyword>
<feature type="transmembrane region" description="Helical" evidence="1">
    <location>
        <begin position="427"/>
        <end position="448"/>
    </location>
</feature>